<evidence type="ECO:0000256" key="1">
    <source>
        <dbReference type="ARBA" id="ARBA00004230"/>
    </source>
</evidence>
<keyword evidence="4" id="KW-0677">Repeat</keyword>
<keyword evidence="3" id="KW-0963">Cytoplasm</keyword>
<dbReference type="GO" id="GO:0031514">
    <property type="term" value="C:motile cilium"/>
    <property type="evidence" value="ECO:0007669"/>
    <property type="project" value="UniProtKB-SubCell"/>
</dbReference>
<evidence type="ECO:0000256" key="5">
    <source>
        <dbReference type="ARBA" id="ARBA00022846"/>
    </source>
</evidence>
<evidence type="ECO:0000256" key="6">
    <source>
        <dbReference type="ARBA" id="ARBA00023069"/>
    </source>
</evidence>
<proteinExistence type="predicted"/>
<dbReference type="InterPro" id="IPR003409">
    <property type="entry name" value="MORN"/>
</dbReference>
<dbReference type="PANTHER" id="PTHR46613:SF1">
    <property type="entry name" value="RADIAL SPOKE HEAD 10 HOMOLOG B-RELATED"/>
    <property type="match status" value="1"/>
</dbReference>
<keyword evidence="8" id="KW-0966">Cell projection</keyword>
<dbReference type="PANTHER" id="PTHR46613">
    <property type="entry name" value="RADIAL SPOKE HEAD 10 HOMOLOG B-RELATED"/>
    <property type="match status" value="1"/>
</dbReference>
<dbReference type="GO" id="GO:0005930">
    <property type="term" value="C:axoneme"/>
    <property type="evidence" value="ECO:0007669"/>
    <property type="project" value="UniProtKB-SubCell"/>
</dbReference>
<organism evidence="9 10">
    <name type="scientific">Cichlidogyrus casuarinus</name>
    <dbReference type="NCBI Taxonomy" id="1844966"/>
    <lineage>
        <taxon>Eukaryota</taxon>
        <taxon>Metazoa</taxon>
        <taxon>Spiralia</taxon>
        <taxon>Lophotrochozoa</taxon>
        <taxon>Platyhelminthes</taxon>
        <taxon>Monogenea</taxon>
        <taxon>Monopisthocotylea</taxon>
        <taxon>Dactylogyridea</taxon>
        <taxon>Ancyrocephalidae</taxon>
        <taxon>Cichlidogyrus</taxon>
    </lineage>
</organism>
<dbReference type="SMART" id="SM00698">
    <property type="entry name" value="MORN"/>
    <property type="match status" value="6"/>
</dbReference>
<dbReference type="AlphaFoldDB" id="A0ABD2Q345"/>
<accession>A0ABD2Q345</accession>
<dbReference type="Proteomes" id="UP001626550">
    <property type="component" value="Unassembled WGS sequence"/>
</dbReference>
<keyword evidence="5" id="KW-0282">Flagellum</keyword>
<keyword evidence="10" id="KW-1185">Reference proteome</keyword>
<name>A0ABD2Q345_9PLAT</name>
<dbReference type="Gene3D" id="2.20.110.10">
    <property type="entry name" value="Histone H3 K4-specific methyltransferase SET7/9 N-terminal domain"/>
    <property type="match status" value="3"/>
</dbReference>
<dbReference type="SUPFAM" id="SSF82185">
    <property type="entry name" value="Histone H3 K4-specific methyltransferase SET7/9 N-terminal domain"/>
    <property type="match status" value="2"/>
</dbReference>
<gene>
    <name evidence="9" type="primary">MORN1</name>
    <name evidence="9" type="ORF">Ciccas_007631</name>
</gene>
<comment type="caution">
    <text evidence="9">The sequence shown here is derived from an EMBL/GenBank/DDBJ whole genome shotgun (WGS) entry which is preliminary data.</text>
</comment>
<evidence type="ECO:0000313" key="9">
    <source>
        <dbReference type="EMBL" id="KAL3313768.1"/>
    </source>
</evidence>
<keyword evidence="7" id="KW-0206">Cytoskeleton</keyword>
<dbReference type="Pfam" id="PF02493">
    <property type="entry name" value="MORN"/>
    <property type="match status" value="7"/>
</dbReference>
<evidence type="ECO:0000256" key="8">
    <source>
        <dbReference type="ARBA" id="ARBA00023273"/>
    </source>
</evidence>
<reference evidence="9 10" key="1">
    <citation type="submission" date="2024-11" db="EMBL/GenBank/DDBJ databases">
        <title>Adaptive evolution of stress response genes in parasites aligns with host niche diversity.</title>
        <authorList>
            <person name="Hahn C."/>
            <person name="Resl P."/>
        </authorList>
    </citation>
    <scope>NUCLEOTIDE SEQUENCE [LARGE SCALE GENOMIC DNA]</scope>
    <source>
        <strain evidence="9">EGGRZ-B1_66</strain>
        <tissue evidence="9">Body</tissue>
    </source>
</reference>
<evidence type="ECO:0000256" key="3">
    <source>
        <dbReference type="ARBA" id="ARBA00022490"/>
    </source>
</evidence>
<protein>
    <submittedName>
        <fullName evidence="9">Alsin</fullName>
    </submittedName>
</protein>
<comment type="subcellular location">
    <subcellularLocation>
        <location evidence="1">Cell projection</location>
        <location evidence="1">Cilium</location>
        <location evidence="1">Flagellum</location>
    </subcellularLocation>
    <subcellularLocation>
        <location evidence="2">Cytoplasm</location>
        <location evidence="2">Cytoskeleton</location>
        <location evidence="2">Cilium axoneme</location>
    </subcellularLocation>
</comment>
<evidence type="ECO:0000256" key="2">
    <source>
        <dbReference type="ARBA" id="ARBA00004430"/>
    </source>
</evidence>
<keyword evidence="6" id="KW-0969">Cilium</keyword>
<evidence type="ECO:0000256" key="7">
    <source>
        <dbReference type="ARBA" id="ARBA00023212"/>
    </source>
</evidence>
<sequence length="269" mass="31235">MVKRFFSLIQIDSHYRGNLENGLPNGTGELVWQRSGQRYCGEFKNGHRDGTGTMYYSECSCYKGAWRDGQQHGFGIMKFSTELVYEGFWEYGKPCGEGTMRWLDRDEVYSGEWLDGLQHGFGYHEWFVRRIKHSQFPYRNTYEGQWKQGVKHGEGILVLPNGTRLYGNWSADKLHGKCRIIHKNGFTIEAEFDSDVCTKINTSIETLEELTPELLFFLKSGKENEQRDRSSHKLESTDVHLLPSLSEAFPRRLRLKEPRDVVLENVNSS</sequence>
<evidence type="ECO:0000256" key="4">
    <source>
        <dbReference type="ARBA" id="ARBA00022737"/>
    </source>
</evidence>
<evidence type="ECO:0000313" key="10">
    <source>
        <dbReference type="Proteomes" id="UP001626550"/>
    </source>
</evidence>
<dbReference type="EMBL" id="JBJKFK010001199">
    <property type="protein sequence ID" value="KAL3313768.1"/>
    <property type="molecule type" value="Genomic_DNA"/>
</dbReference>